<evidence type="ECO:0000313" key="12">
    <source>
        <dbReference type="Proteomes" id="UP000294641"/>
    </source>
</evidence>
<keyword evidence="3" id="KW-0813">Transport</keyword>
<keyword evidence="12" id="KW-1185">Reference proteome</keyword>
<evidence type="ECO:0000256" key="7">
    <source>
        <dbReference type="SAM" id="Coils"/>
    </source>
</evidence>
<comment type="caution">
    <text evidence="9">The sequence shown here is derived from an EMBL/GenBank/DDBJ whole genome shotgun (WGS) entry which is preliminary data.</text>
</comment>
<sequence length="259" mass="29438">MTSLSRIIRQSEADPSVRKIEVKSFSFSQELDEDEVIPTLSIQAVLEEQAKVRQQLDLEMKQAHEQLALDRQNQLDELENARLAWQEEYAQLKQQAYEEGFASGHADGEQKIAEDLQVVIQKTNETTELAIQNGDHYLQAQEQVILELAINCANRIVGKSVTENPEVYVDLVKRALIEARESDFIKIYVAAEQFELLTAKREELETLLPPDLLFTIFIDGSLNKLDCYIESNTGRMMVSVDAQLNELKKTLVAILENGE</sequence>
<dbReference type="InterPro" id="IPR018035">
    <property type="entry name" value="Flagellar_FliH/T3SS_HrpE"/>
</dbReference>
<dbReference type="Proteomes" id="UP000254330">
    <property type="component" value="Unassembled WGS sequence"/>
</dbReference>
<name>A0A8B4Q6U0_9BACL</name>
<evidence type="ECO:0000256" key="3">
    <source>
        <dbReference type="ARBA" id="ARBA00022448"/>
    </source>
</evidence>
<dbReference type="EMBL" id="UGNP01000001">
    <property type="protein sequence ID" value="STX09079.1"/>
    <property type="molecule type" value="Genomic_DNA"/>
</dbReference>
<comment type="function">
    <text evidence="1">Needed for flagellar regrowth and assembly.</text>
</comment>
<reference evidence="10 12" key="2">
    <citation type="submission" date="2019-03" db="EMBL/GenBank/DDBJ databases">
        <title>Genomic Encyclopedia of Type Strains, Phase IV (KMG-IV): sequencing the most valuable type-strain genomes for metagenomic binning, comparative biology and taxonomic classification.</title>
        <authorList>
            <person name="Goeker M."/>
        </authorList>
    </citation>
    <scope>NUCLEOTIDE SEQUENCE [LARGE SCALE GENOMIC DNA]</scope>
    <source>
        <strain evidence="10 12">DSM 20580</strain>
    </source>
</reference>
<proteinExistence type="inferred from homology"/>
<accession>A0A8B4Q6U0</accession>
<organism evidence="9 11">
    <name type="scientific">Kurthia zopfii</name>
    <dbReference type="NCBI Taxonomy" id="1650"/>
    <lineage>
        <taxon>Bacteria</taxon>
        <taxon>Bacillati</taxon>
        <taxon>Bacillota</taxon>
        <taxon>Bacilli</taxon>
        <taxon>Bacillales</taxon>
        <taxon>Caryophanaceae</taxon>
        <taxon>Kurthia</taxon>
    </lineage>
</organism>
<evidence type="ECO:0000259" key="8">
    <source>
        <dbReference type="Pfam" id="PF02108"/>
    </source>
</evidence>
<evidence type="ECO:0000256" key="2">
    <source>
        <dbReference type="ARBA" id="ARBA00006602"/>
    </source>
</evidence>
<dbReference type="Proteomes" id="UP000294641">
    <property type="component" value="Unassembled WGS sequence"/>
</dbReference>
<keyword evidence="5" id="KW-0653">Protein transport</keyword>
<dbReference type="AlphaFoldDB" id="A0A8B4Q6U0"/>
<feature type="coiled-coil region" evidence="7">
    <location>
        <begin position="46"/>
        <end position="95"/>
    </location>
</feature>
<evidence type="ECO:0000256" key="5">
    <source>
        <dbReference type="ARBA" id="ARBA00022927"/>
    </source>
</evidence>
<keyword evidence="7" id="KW-0175">Coiled coil</keyword>
<feature type="domain" description="Flagellar assembly protein FliH/Type III secretion system HrpE" evidence="8">
    <location>
        <begin position="134"/>
        <end position="246"/>
    </location>
</feature>
<keyword evidence="9" id="KW-0282">Flagellum</keyword>
<keyword evidence="6" id="KW-1006">Bacterial flagellum protein export</keyword>
<evidence type="ECO:0000313" key="10">
    <source>
        <dbReference type="EMBL" id="TDR41768.1"/>
    </source>
</evidence>
<protein>
    <submittedName>
        <fullName evidence="10">Flagellar assembly protein FliH</fullName>
    </submittedName>
    <submittedName>
        <fullName evidence="9">Flagellar assembly protein H</fullName>
    </submittedName>
</protein>
<gene>
    <name evidence="10" type="ORF">DFR61_1057</name>
    <name evidence="9" type="ORF">NCTC10597_00749</name>
</gene>
<keyword evidence="4" id="KW-1005">Bacterial flagellum biogenesis</keyword>
<dbReference type="PANTHER" id="PTHR34982:SF1">
    <property type="entry name" value="FLAGELLAR ASSEMBLY PROTEIN FLIH"/>
    <property type="match status" value="1"/>
</dbReference>
<comment type="similarity">
    <text evidence="2">Belongs to the FliH family.</text>
</comment>
<evidence type="ECO:0000313" key="9">
    <source>
        <dbReference type="EMBL" id="STX09079.1"/>
    </source>
</evidence>
<dbReference type="EMBL" id="SNZG01000005">
    <property type="protein sequence ID" value="TDR41768.1"/>
    <property type="molecule type" value="Genomic_DNA"/>
</dbReference>
<dbReference type="InterPro" id="IPR051472">
    <property type="entry name" value="T3SS_Stator/FliH"/>
</dbReference>
<dbReference type="PANTHER" id="PTHR34982">
    <property type="entry name" value="YOP PROTEINS TRANSLOCATION PROTEIN L"/>
    <property type="match status" value="1"/>
</dbReference>
<evidence type="ECO:0000256" key="4">
    <source>
        <dbReference type="ARBA" id="ARBA00022795"/>
    </source>
</evidence>
<evidence type="ECO:0000256" key="1">
    <source>
        <dbReference type="ARBA" id="ARBA00003041"/>
    </source>
</evidence>
<keyword evidence="9" id="KW-0969">Cilium</keyword>
<evidence type="ECO:0000313" key="11">
    <source>
        <dbReference type="Proteomes" id="UP000254330"/>
    </source>
</evidence>
<reference evidence="9 11" key="1">
    <citation type="submission" date="2018-06" db="EMBL/GenBank/DDBJ databases">
        <authorList>
            <consortium name="Pathogen Informatics"/>
            <person name="Doyle S."/>
        </authorList>
    </citation>
    <scope>NUCLEOTIDE SEQUENCE [LARGE SCALE GENOMIC DNA]</scope>
    <source>
        <strain evidence="9 11">NCTC10597</strain>
    </source>
</reference>
<evidence type="ECO:0000256" key="6">
    <source>
        <dbReference type="ARBA" id="ARBA00023225"/>
    </source>
</evidence>
<keyword evidence="9" id="KW-0966">Cell projection</keyword>
<dbReference type="GO" id="GO:0015031">
    <property type="term" value="P:protein transport"/>
    <property type="evidence" value="ECO:0007669"/>
    <property type="project" value="UniProtKB-KW"/>
</dbReference>
<dbReference type="Pfam" id="PF02108">
    <property type="entry name" value="FliH"/>
    <property type="match status" value="1"/>
</dbReference>
<dbReference type="GO" id="GO:0005829">
    <property type="term" value="C:cytosol"/>
    <property type="evidence" value="ECO:0007669"/>
    <property type="project" value="TreeGrafter"/>
</dbReference>
<dbReference type="GO" id="GO:0044781">
    <property type="term" value="P:bacterial-type flagellum organization"/>
    <property type="evidence" value="ECO:0007669"/>
    <property type="project" value="UniProtKB-KW"/>
</dbReference>